<accession>A0A2S4URL3</accession>
<feature type="compositionally biased region" description="Polar residues" evidence="1">
    <location>
        <begin position="1"/>
        <end position="25"/>
    </location>
</feature>
<feature type="compositionally biased region" description="Low complexity" evidence="1">
    <location>
        <begin position="410"/>
        <end position="427"/>
    </location>
</feature>
<organism evidence="2 3">
    <name type="scientific">Puccinia striiformis</name>
    <dbReference type="NCBI Taxonomy" id="27350"/>
    <lineage>
        <taxon>Eukaryota</taxon>
        <taxon>Fungi</taxon>
        <taxon>Dikarya</taxon>
        <taxon>Basidiomycota</taxon>
        <taxon>Pucciniomycotina</taxon>
        <taxon>Pucciniomycetes</taxon>
        <taxon>Pucciniales</taxon>
        <taxon>Pucciniaceae</taxon>
        <taxon>Puccinia</taxon>
    </lineage>
</organism>
<dbReference type="VEuPathDB" id="FungiDB:PSTT_13495"/>
<evidence type="ECO:0000313" key="2">
    <source>
        <dbReference type="EMBL" id="POV99861.1"/>
    </source>
</evidence>
<evidence type="ECO:0000256" key="1">
    <source>
        <dbReference type="SAM" id="MobiDB-lite"/>
    </source>
</evidence>
<feature type="region of interest" description="Disordered" evidence="1">
    <location>
        <begin position="1"/>
        <end position="57"/>
    </location>
</feature>
<dbReference type="Proteomes" id="UP000239156">
    <property type="component" value="Unassembled WGS sequence"/>
</dbReference>
<sequence>MESCDLPTSSSGGYPPTTQHVQPTGSQSSTPDSSDKDSEEEEEAHKQSNRILSLSTTADLPDHRSKLSKSIVDFIKGMIGCAGMKFKLPLSPSQEEIEQWSGWLDTRQDAVTSGISTLSKKDKATKKSEIKMVIRNHSQKLKKAPPPVISKPAPTSDSQIPKPFQITAAANILASNWYQWYLQEQKFSKLGERVNARAVIELWLHSMRNFFPRTKAKQPTALTDAEQEQITTFNRHKTERGNIAKLCFKTARAHFPKQPHIAVMVKDIDTVSDYEDSPTANEDPASISLVWRSDVFNKLVAELDKATVQMAKPGDWSTLSARLLRNGRRMPTEEEEEMYPISSSLPRAAYSEEILLTCSILEKDVMGIPKTDDPYTLPIALAYLKTLTAYETSTGAATEPDEMQVDSTRAHQTSSAQASSSHQFGSHDNNTTL</sequence>
<dbReference type="AlphaFoldDB" id="A0A2S4URL3"/>
<reference evidence="2" key="1">
    <citation type="submission" date="2017-12" db="EMBL/GenBank/DDBJ databases">
        <title>Gene loss provides genomic basis for host adaptation in cereal stripe rust fungi.</title>
        <authorList>
            <person name="Xia C."/>
        </authorList>
    </citation>
    <scope>NUCLEOTIDE SEQUENCE [LARGE SCALE GENOMIC DNA]</scope>
    <source>
        <strain evidence="2">93-210</strain>
    </source>
</reference>
<comment type="caution">
    <text evidence="2">The sequence shown here is derived from an EMBL/GenBank/DDBJ whole genome shotgun (WGS) entry which is preliminary data.</text>
</comment>
<gene>
    <name evidence="2" type="ORF">PSTT_13495</name>
</gene>
<dbReference type="EMBL" id="PKSL01000191">
    <property type="protein sequence ID" value="POV99861.1"/>
    <property type="molecule type" value="Genomic_DNA"/>
</dbReference>
<evidence type="ECO:0000313" key="3">
    <source>
        <dbReference type="Proteomes" id="UP000239156"/>
    </source>
</evidence>
<dbReference type="VEuPathDB" id="FungiDB:PSHT_07965"/>
<keyword evidence="3" id="KW-1185">Reference proteome</keyword>
<name>A0A2S4URL3_9BASI</name>
<protein>
    <submittedName>
        <fullName evidence="2">Uncharacterized protein</fullName>
    </submittedName>
</protein>
<feature type="region of interest" description="Disordered" evidence="1">
    <location>
        <begin position="395"/>
        <end position="433"/>
    </location>
</feature>
<proteinExistence type="predicted"/>
<feature type="region of interest" description="Disordered" evidence="1">
    <location>
        <begin position="141"/>
        <end position="160"/>
    </location>
</feature>